<sequence length="245" mass="28106">MRLDEYLFKNGYTESRAKAQDIILAGCVFVNDIKVTSKAQNIKDIDKINIIQNRKYVSRAGSKLEKAFLEFDISVKDKICLDIGSSTGGFTDCLLQNGAKKVYALDVGHNQLVYKLRNDKRVVSIEDFNAKNIKKEMFEENISVIVSDVSFISITKIAPVIYREFENFEFWISLIKPQFEAEKSEIPKGGIIRDDKLRENILNKAIKKIEEIGFKEIKKTVSPIKGTKGNIEYLAYFIRNNRLFI</sequence>
<protein>
    <submittedName>
        <fullName evidence="5">TlyA family RNA methyltransferase</fullName>
    </submittedName>
</protein>
<dbReference type="SMART" id="SM00363">
    <property type="entry name" value="S4"/>
    <property type="match status" value="1"/>
</dbReference>
<dbReference type="SUPFAM" id="SSF53335">
    <property type="entry name" value="S-adenosyl-L-methionine-dependent methyltransferases"/>
    <property type="match status" value="1"/>
</dbReference>
<proteinExistence type="inferred from homology"/>
<evidence type="ECO:0000256" key="2">
    <source>
        <dbReference type="ARBA" id="ARBA00029460"/>
    </source>
</evidence>
<dbReference type="GO" id="GO:0008168">
    <property type="term" value="F:methyltransferase activity"/>
    <property type="evidence" value="ECO:0007669"/>
    <property type="project" value="UniProtKB-KW"/>
</dbReference>
<dbReference type="InterPro" id="IPR047048">
    <property type="entry name" value="TlyA"/>
</dbReference>
<keyword evidence="5" id="KW-0808">Transferase</keyword>
<dbReference type="PIRSF" id="PIRSF005578">
    <property type="entry name" value="TlyA"/>
    <property type="match status" value="1"/>
</dbReference>
<dbReference type="InterPro" id="IPR002877">
    <property type="entry name" value="RNA_MeTrfase_FtsJ_dom"/>
</dbReference>
<dbReference type="AlphaFoldDB" id="A0A5C8G9P2"/>
<dbReference type="Pfam" id="PF01479">
    <property type="entry name" value="S4"/>
    <property type="match status" value="1"/>
</dbReference>
<keyword evidence="1 3" id="KW-0694">RNA-binding</keyword>
<dbReference type="SUPFAM" id="SSF55174">
    <property type="entry name" value="Alpha-L RNA-binding motif"/>
    <property type="match status" value="1"/>
</dbReference>
<dbReference type="PANTHER" id="PTHR32319">
    <property type="entry name" value="BACTERIAL HEMOLYSIN-LIKE PROTEIN"/>
    <property type="match status" value="1"/>
</dbReference>
<evidence type="ECO:0000313" key="6">
    <source>
        <dbReference type="Proteomes" id="UP000325013"/>
    </source>
</evidence>
<dbReference type="Proteomes" id="UP000325013">
    <property type="component" value="Unassembled WGS sequence"/>
</dbReference>
<dbReference type="PROSITE" id="PS50889">
    <property type="entry name" value="S4"/>
    <property type="match status" value="1"/>
</dbReference>
<dbReference type="CDD" id="cd00165">
    <property type="entry name" value="S4"/>
    <property type="match status" value="1"/>
</dbReference>
<dbReference type="InterPro" id="IPR036986">
    <property type="entry name" value="S4_RNA-bd_sf"/>
</dbReference>
<dbReference type="RefSeq" id="WP_147528078.1">
    <property type="nucleotide sequence ID" value="NZ_SAYJ01000009.1"/>
</dbReference>
<dbReference type="EMBL" id="SAYJ01000009">
    <property type="protein sequence ID" value="TXJ58530.1"/>
    <property type="molecule type" value="Genomic_DNA"/>
</dbReference>
<comment type="caution">
    <text evidence="5">The sequence shown here is derived from an EMBL/GenBank/DDBJ whole genome shotgun (WGS) entry which is preliminary data.</text>
</comment>
<dbReference type="InterPro" id="IPR002942">
    <property type="entry name" value="S4_RNA-bd"/>
</dbReference>
<dbReference type="InterPro" id="IPR004538">
    <property type="entry name" value="Hemolysin_A/TlyA"/>
</dbReference>
<dbReference type="Gene3D" id="3.40.50.150">
    <property type="entry name" value="Vaccinia Virus protein VP39"/>
    <property type="match status" value="1"/>
</dbReference>
<dbReference type="Pfam" id="PF01728">
    <property type="entry name" value="FtsJ"/>
    <property type="match status" value="1"/>
</dbReference>
<organism evidence="5 6">
    <name type="scientific">Brachyspira aalborgi</name>
    <dbReference type="NCBI Taxonomy" id="29522"/>
    <lineage>
        <taxon>Bacteria</taxon>
        <taxon>Pseudomonadati</taxon>
        <taxon>Spirochaetota</taxon>
        <taxon>Spirochaetia</taxon>
        <taxon>Brachyspirales</taxon>
        <taxon>Brachyspiraceae</taxon>
        <taxon>Brachyspira</taxon>
    </lineage>
</organism>
<reference evidence="5 6" key="1">
    <citation type="journal article" date="1992" name="Lakartidningen">
        <title>[Penicillin V and not amoxicillin is the first choice preparation in acute otitis].</title>
        <authorList>
            <person name="Kamme C."/>
            <person name="Lundgren K."/>
            <person name="Prellner K."/>
        </authorList>
    </citation>
    <scope>NUCLEOTIDE SEQUENCE [LARGE SCALE GENOMIC DNA]</scope>
    <source>
        <strain evidence="5 6">PC2777IV</strain>
    </source>
</reference>
<keyword evidence="5" id="KW-0489">Methyltransferase</keyword>
<dbReference type="Gene3D" id="3.10.290.10">
    <property type="entry name" value="RNA-binding S4 domain"/>
    <property type="match status" value="1"/>
</dbReference>
<evidence type="ECO:0000256" key="3">
    <source>
        <dbReference type="PROSITE-ProRule" id="PRU00182"/>
    </source>
</evidence>
<evidence type="ECO:0000313" key="5">
    <source>
        <dbReference type="EMBL" id="TXJ58530.1"/>
    </source>
</evidence>
<evidence type="ECO:0000256" key="1">
    <source>
        <dbReference type="ARBA" id="ARBA00022884"/>
    </source>
</evidence>
<dbReference type="NCBIfam" id="TIGR00478">
    <property type="entry name" value="tly"/>
    <property type="match status" value="1"/>
</dbReference>
<gene>
    <name evidence="5" type="ORF">EPJ67_02150</name>
</gene>
<dbReference type="GO" id="GO:0032259">
    <property type="term" value="P:methylation"/>
    <property type="evidence" value="ECO:0007669"/>
    <property type="project" value="UniProtKB-KW"/>
</dbReference>
<accession>A0A5C8G9P2</accession>
<dbReference type="GO" id="GO:0003723">
    <property type="term" value="F:RNA binding"/>
    <property type="evidence" value="ECO:0007669"/>
    <property type="project" value="UniProtKB-KW"/>
</dbReference>
<name>A0A5C8G9P2_9SPIR</name>
<dbReference type="OrthoDB" id="9784736at2"/>
<dbReference type="InterPro" id="IPR029063">
    <property type="entry name" value="SAM-dependent_MTases_sf"/>
</dbReference>
<evidence type="ECO:0000259" key="4">
    <source>
        <dbReference type="SMART" id="SM00363"/>
    </source>
</evidence>
<comment type="similarity">
    <text evidence="2">Belongs to the TlyA family.</text>
</comment>
<feature type="domain" description="RNA-binding S4" evidence="4">
    <location>
        <begin position="1"/>
        <end position="65"/>
    </location>
</feature>
<dbReference type="PANTHER" id="PTHR32319:SF0">
    <property type="entry name" value="BACTERIAL HEMOLYSIN-LIKE PROTEIN"/>
    <property type="match status" value="1"/>
</dbReference>